<protein>
    <submittedName>
        <fullName evidence="4">AsmA family protein</fullName>
    </submittedName>
</protein>
<dbReference type="GO" id="GO:0090313">
    <property type="term" value="P:regulation of protein targeting to membrane"/>
    <property type="evidence" value="ECO:0007669"/>
    <property type="project" value="TreeGrafter"/>
</dbReference>
<evidence type="ECO:0000313" key="5">
    <source>
        <dbReference type="Proteomes" id="UP000007590"/>
    </source>
</evidence>
<sequence>MNSKFRSTLFKVLKITGITLVSVVGLLLILPFFFKDSISAKIKDWANKNLKGELSYSDVSLSFFHHFPALTLTLSDFDLKGSAPYTKETLVGAKEIALGINLKSLFEEGLRVDQIFLSNANINILVNEDGLANYNVYVPKIDSTAASKTDSSSLSLKIEQILITNSHLVYNDRSLPMLINAKGFNYTGKGDLSKDLFDLYTTAKIDSLDFYFDSVPYFLHKEVNASLITSINTNSLALLFQKNDLKINKLPVQFNGKFEFLENGYDMDFNLTTKGANLYDLFTAFPPEYQQWLEKTQVDGITDVVASLKGKFISEKKLMPTFDLNMKVRNGLIANQKVPSPIKNLFLNMDAKLPGLNPDSVYLKIDSLFFNIDKDYFSSIITVKGLKEPYVYANINSEIDLDKWQKAYGIKDFDVKGKYTLHLLADGYYKVGPDPNSLRKDTAILSIPKFTLKSSLQKGYFKYASLPQSINNISFNVDGSCPDNNIKNATFSIDNLNATVLKNFIKGFLRVNGAKGFPMEANLQADFNLDDLKQVYPIDSVDLKGLLKMDVVTKGKYDPKTRQFPQTQVLITLKNGYVKTNYYPHPIENIEINSTATNNNGQLNGLKVAINPLTFQFEGKPFTLKANLVNFDDLAYDIKANGIIDIGRIYKVFSQKGIGLDGQINARLSLKGRQSDAEKGLYDRLRNSGTLKLSNIALTSELFPKPLVIENGIFSFKDDKIWFDQFNSRYGKSDITLNGYMNNLINYALKDEMLQGTFDLKSNYLLVDEFMAFSGDQTAAPNGESGVIIVPKNLDMTFNALAKKVKYDALNIDSCKGKMNIKNGQIVLNETGFNLIGCKVVMNATYGSVTPKKGYFEYQINAKDFDVQRAYKEIKLFHDLAPAAAKAQGVVSLDYKLKGRLNADMMPIYPSIEGAGVLSIKDVKIAGLKMFTAISKSTGREDVNNPNLKKMELKTSIKNNVIHVEPTKFRIAGFRPKIEGQTTFDGRLNFKFRLGLPPLGIIGIPMTIMGTRDEPQIKLGKETKDEKELETEYKEEEAVQDTTNKKQ</sequence>
<keyword evidence="2" id="KW-0472">Membrane</keyword>
<dbReference type="PANTHER" id="PTHR30441:SF8">
    <property type="entry name" value="DUF748 DOMAIN-CONTAINING PROTEIN"/>
    <property type="match status" value="1"/>
</dbReference>
<evidence type="ECO:0000256" key="1">
    <source>
        <dbReference type="SAM" id="MobiDB-lite"/>
    </source>
</evidence>
<dbReference type="InterPro" id="IPR007844">
    <property type="entry name" value="AsmA"/>
</dbReference>
<dbReference type="Proteomes" id="UP000007590">
    <property type="component" value="Chromosome"/>
</dbReference>
<feature type="domain" description="AsmA" evidence="3">
    <location>
        <begin position="11"/>
        <end position="177"/>
    </location>
</feature>
<dbReference type="HOGENOM" id="CLU_011472_0_0_10"/>
<dbReference type="OrthoDB" id="596403at2"/>
<dbReference type="PANTHER" id="PTHR30441">
    <property type="entry name" value="DUF748 DOMAIN-CONTAINING PROTEIN"/>
    <property type="match status" value="1"/>
</dbReference>
<dbReference type="AlphaFoldDB" id="H8KXQ8"/>
<evidence type="ECO:0000313" key="4">
    <source>
        <dbReference type="EMBL" id="AFD05473.1"/>
    </source>
</evidence>
<dbReference type="Pfam" id="PF05170">
    <property type="entry name" value="AsmA"/>
    <property type="match status" value="1"/>
</dbReference>
<dbReference type="eggNOG" id="COG2982">
    <property type="taxonomic scope" value="Bacteria"/>
</dbReference>
<reference evidence="4" key="1">
    <citation type="submission" date="2012-02" db="EMBL/GenBank/DDBJ databases">
        <title>The complete genome of Solitalea canadensis DSM 3403.</title>
        <authorList>
            <consortium name="US DOE Joint Genome Institute (JGI-PGF)"/>
            <person name="Lucas S."/>
            <person name="Copeland A."/>
            <person name="Lapidus A."/>
            <person name="Glavina del Rio T."/>
            <person name="Dalin E."/>
            <person name="Tice H."/>
            <person name="Bruce D."/>
            <person name="Goodwin L."/>
            <person name="Pitluck S."/>
            <person name="Peters L."/>
            <person name="Ovchinnikova G."/>
            <person name="Lu M."/>
            <person name="Kyrpides N."/>
            <person name="Mavromatis K."/>
            <person name="Ivanova N."/>
            <person name="Brettin T."/>
            <person name="Detter J.C."/>
            <person name="Han C."/>
            <person name="Larimer F."/>
            <person name="Land M."/>
            <person name="Hauser L."/>
            <person name="Markowitz V."/>
            <person name="Cheng J.-F."/>
            <person name="Hugenholtz P."/>
            <person name="Woyke T."/>
            <person name="Wu D."/>
            <person name="Spring S."/>
            <person name="Schroeder M."/>
            <person name="Kopitz M."/>
            <person name="Brambilla E."/>
            <person name="Klenk H.-P."/>
            <person name="Eisen J.A."/>
        </authorList>
    </citation>
    <scope>NUCLEOTIDE SEQUENCE</scope>
    <source>
        <strain evidence="4">DSM 3403</strain>
    </source>
</reference>
<dbReference type="InterPro" id="IPR052894">
    <property type="entry name" value="AsmA-related"/>
</dbReference>
<feature type="transmembrane region" description="Helical" evidence="2">
    <location>
        <begin position="12"/>
        <end position="34"/>
    </location>
</feature>
<proteinExistence type="predicted"/>
<dbReference type="RefSeq" id="WP_014678701.1">
    <property type="nucleotide sequence ID" value="NC_017770.1"/>
</dbReference>
<dbReference type="EMBL" id="CP003349">
    <property type="protein sequence ID" value="AFD05473.1"/>
    <property type="molecule type" value="Genomic_DNA"/>
</dbReference>
<dbReference type="STRING" id="929556.Solca_0330"/>
<gene>
    <name evidence="4" type="ordered locus">Solca_0330</name>
</gene>
<name>H8KXQ8_SOLCM</name>
<dbReference type="KEGG" id="scn:Solca_0330"/>
<keyword evidence="2" id="KW-1133">Transmembrane helix</keyword>
<organism evidence="4 5">
    <name type="scientific">Solitalea canadensis (strain ATCC 29591 / DSM 3403 / JCM 21819 / LMG 8368 / NBRC 15130 / NCIMB 12057 / USAM 9D)</name>
    <name type="common">Flexibacter canadensis</name>
    <dbReference type="NCBI Taxonomy" id="929556"/>
    <lineage>
        <taxon>Bacteria</taxon>
        <taxon>Pseudomonadati</taxon>
        <taxon>Bacteroidota</taxon>
        <taxon>Sphingobacteriia</taxon>
        <taxon>Sphingobacteriales</taxon>
        <taxon>Sphingobacteriaceae</taxon>
        <taxon>Solitalea</taxon>
    </lineage>
</organism>
<evidence type="ECO:0000259" key="3">
    <source>
        <dbReference type="Pfam" id="PF05170"/>
    </source>
</evidence>
<keyword evidence="2" id="KW-0812">Transmembrane</keyword>
<evidence type="ECO:0000256" key="2">
    <source>
        <dbReference type="SAM" id="Phobius"/>
    </source>
</evidence>
<feature type="compositionally biased region" description="Basic and acidic residues" evidence="1">
    <location>
        <begin position="1013"/>
        <end position="1032"/>
    </location>
</feature>
<keyword evidence="5" id="KW-1185">Reference proteome</keyword>
<accession>H8KXQ8</accession>
<feature type="region of interest" description="Disordered" evidence="1">
    <location>
        <begin position="1013"/>
        <end position="1047"/>
    </location>
</feature>
<dbReference type="GO" id="GO:0005886">
    <property type="term" value="C:plasma membrane"/>
    <property type="evidence" value="ECO:0007669"/>
    <property type="project" value="TreeGrafter"/>
</dbReference>